<feature type="transmembrane region" description="Helical" evidence="1">
    <location>
        <begin position="34"/>
        <end position="55"/>
    </location>
</feature>
<evidence type="ECO:0000259" key="2">
    <source>
        <dbReference type="Pfam" id="PF00149"/>
    </source>
</evidence>
<dbReference type="EMBL" id="JRNT01000040">
    <property type="protein sequence ID" value="KGF46442.1"/>
    <property type="molecule type" value="Genomic_DNA"/>
</dbReference>
<sequence length="395" mass="45278">MQAYLEPIIIGILIILLILFISVWLWVWQPKQRLLLAATCCAVGGTLMIGVHYFIMHQTDLYGTWLYEVLQIWRTESYAWSIGIVVSIMGLLITIAVEKIINYYRPPRTVTIGESRRALFKKIGIAVPAVTIGGSSVVAFDGQYRIEVTHHELAFPRLPQYLHNYRLAQISDVHIGPCIDLQEFDRIMDYVLTEKPQRLLITGDLIDTLEWLPNLCERINQLVSQFPDGIDYILGNHEHFRDVTRVTRALRNTSMRVLINENYQLNKDVSIDDRPVYLAGVDYNMNRNRIACRQEMMEQALAGIPDDAFVLLMAHHPEFFTEAMERNIPMTFSGHTHGGQINVLGVNVVPIGTPYVKGMYVHGTSCCYVNRGSGHWWPIRINCPREISVFTFRSQ</sequence>
<gene>
    <name evidence="3" type="ORF">HMPREF0872_08330</name>
</gene>
<feature type="transmembrane region" description="Helical" evidence="1">
    <location>
        <begin position="6"/>
        <end position="27"/>
    </location>
</feature>
<dbReference type="SUPFAM" id="SSF56300">
    <property type="entry name" value="Metallo-dependent phosphatases"/>
    <property type="match status" value="1"/>
</dbReference>
<dbReference type="Proteomes" id="UP000029628">
    <property type="component" value="Unassembled WGS sequence"/>
</dbReference>
<dbReference type="eggNOG" id="COG1408">
    <property type="taxonomic scope" value="Bacteria"/>
</dbReference>
<proteinExistence type="predicted"/>
<reference evidence="3 4" key="1">
    <citation type="submission" date="2014-07" db="EMBL/GenBank/DDBJ databases">
        <authorList>
            <person name="McCorrison J."/>
            <person name="Sanka R."/>
            <person name="Torralba M."/>
            <person name="Gillis M."/>
            <person name="Haft D.H."/>
            <person name="Methe B."/>
            <person name="Sutton G."/>
            <person name="Nelson K.E."/>
        </authorList>
    </citation>
    <scope>NUCLEOTIDE SEQUENCE [LARGE SCALE GENOMIC DNA]</scope>
    <source>
        <strain evidence="3 4">DNF00314</strain>
    </source>
</reference>
<keyword evidence="4" id="KW-1185">Reference proteome</keyword>
<dbReference type="PANTHER" id="PTHR31302:SF0">
    <property type="entry name" value="TRANSMEMBRANE PROTEIN WITH METALLOPHOSPHOESTERASE DOMAIN"/>
    <property type="match status" value="1"/>
</dbReference>
<feature type="domain" description="Calcineurin-like phosphoesterase" evidence="2">
    <location>
        <begin position="166"/>
        <end position="338"/>
    </location>
</feature>
<dbReference type="InterPro" id="IPR051158">
    <property type="entry name" value="Metallophosphoesterase_sf"/>
</dbReference>
<keyword evidence="1" id="KW-0472">Membrane</keyword>
<name>A0A096BUM9_9FIRM</name>
<dbReference type="Pfam" id="PF00149">
    <property type="entry name" value="Metallophos"/>
    <property type="match status" value="1"/>
</dbReference>
<dbReference type="InterPro" id="IPR004843">
    <property type="entry name" value="Calcineurin-like_PHP"/>
</dbReference>
<evidence type="ECO:0000313" key="3">
    <source>
        <dbReference type="EMBL" id="KGF46442.1"/>
    </source>
</evidence>
<evidence type="ECO:0000313" key="4">
    <source>
        <dbReference type="Proteomes" id="UP000029628"/>
    </source>
</evidence>
<evidence type="ECO:0000256" key="1">
    <source>
        <dbReference type="SAM" id="Phobius"/>
    </source>
</evidence>
<feature type="transmembrane region" description="Helical" evidence="1">
    <location>
        <begin position="118"/>
        <end position="140"/>
    </location>
</feature>
<feature type="transmembrane region" description="Helical" evidence="1">
    <location>
        <begin position="78"/>
        <end position="97"/>
    </location>
</feature>
<dbReference type="InterPro" id="IPR029052">
    <property type="entry name" value="Metallo-depent_PP-like"/>
</dbReference>
<dbReference type="Gene3D" id="3.60.21.10">
    <property type="match status" value="1"/>
</dbReference>
<protein>
    <recommendedName>
        <fullName evidence="2">Calcineurin-like phosphoesterase domain-containing protein</fullName>
    </recommendedName>
</protein>
<organism evidence="3 4">
    <name type="scientific">Veillonella montpellierensis DNF00314</name>
    <dbReference type="NCBI Taxonomy" id="1401067"/>
    <lineage>
        <taxon>Bacteria</taxon>
        <taxon>Bacillati</taxon>
        <taxon>Bacillota</taxon>
        <taxon>Negativicutes</taxon>
        <taxon>Veillonellales</taxon>
        <taxon>Veillonellaceae</taxon>
        <taxon>Veillonella</taxon>
    </lineage>
</organism>
<dbReference type="PANTHER" id="PTHR31302">
    <property type="entry name" value="TRANSMEMBRANE PROTEIN WITH METALLOPHOSPHOESTERASE DOMAIN-RELATED"/>
    <property type="match status" value="1"/>
</dbReference>
<dbReference type="GO" id="GO:0016787">
    <property type="term" value="F:hydrolase activity"/>
    <property type="evidence" value="ECO:0007669"/>
    <property type="project" value="InterPro"/>
</dbReference>
<keyword evidence="1" id="KW-0812">Transmembrane</keyword>
<comment type="caution">
    <text evidence="3">The sequence shown here is derived from an EMBL/GenBank/DDBJ whole genome shotgun (WGS) entry which is preliminary data.</text>
</comment>
<dbReference type="AlphaFoldDB" id="A0A096BUM9"/>
<keyword evidence="1" id="KW-1133">Transmembrane helix</keyword>
<accession>A0A096BUM9</accession>